<feature type="non-terminal residue" evidence="8">
    <location>
        <position position="1"/>
    </location>
</feature>
<keyword evidence="1" id="KW-0147">Chitin-binding</keyword>
<accession>A0A5N5T2M1</accession>
<evidence type="ECO:0000313" key="9">
    <source>
        <dbReference type="Proteomes" id="UP000326759"/>
    </source>
</evidence>
<dbReference type="GO" id="GO:0005576">
    <property type="term" value="C:extracellular region"/>
    <property type="evidence" value="ECO:0007669"/>
    <property type="project" value="InterPro"/>
</dbReference>
<feature type="compositionally biased region" description="Basic and acidic residues" evidence="6">
    <location>
        <begin position="127"/>
        <end position="136"/>
    </location>
</feature>
<dbReference type="PROSITE" id="PS50940">
    <property type="entry name" value="CHIT_BIND_II"/>
    <property type="match status" value="1"/>
</dbReference>
<reference evidence="8 9" key="1">
    <citation type="journal article" date="2019" name="PLoS Biol.">
        <title>Sex chromosomes control vertical transmission of feminizing Wolbachia symbionts in an isopod.</title>
        <authorList>
            <person name="Becking T."/>
            <person name="Chebbi M.A."/>
            <person name="Giraud I."/>
            <person name="Moumen B."/>
            <person name="Laverre T."/>
            <person name="Caubet Y."/>
            <person name="Peccoud J."/>
            <person name="Gilbert C."/>
            <person name="Cordaux R."/>
        </authorList>
    </citation>
    <scope>NUCLEOTIDE SEQUENCE [LARGE SCALE GENOMIC DNA]</scope>
    <source>
        <strain evidence="8">ANa2</strain>
        <tissue evidence="8">Whole body excluding digestive tract and cuticle</tissue>
    </source>
</reference>
<dbReference type="InterPro" id="IPR051940">
    <property type="entry name" value="Chitin_bind-dev_reg"/>
</dbReference>
<evidence type="ECO:0000256" key="5">
    <source>
        <dbReference type="ARBA" id="ARBA00023180"/>
    </source>
</evidence>
<evidence type="ECO:0000256" key="1">
    <source>
        <dbReference type="ARBA" id="ARBA00022669"/>
    </source>
</evidence>
<dbReference type="InterPro" id="IPR002557">
    <property type="entry name" value="Chitin-bd_dom"/>
</dbReference>
<proteinExistence type="predicted"/>
<keyword evidence="5" id="KW-0325">Glycoprotein</keyword>
<feature type="compositionally biased region" description="Low complexity" evidence="6">
    <location>
        <begin position="152"/>
        <end position="166"/>
    </location>
</feature>
<evidence type="ECO:0000259" key="7">
    <source>
        <dbReference type="PROSITE" id="PS50940"/>
    </source>
</evidence>
<keyword evidence="3" id="KW-0677">Repeat</keyword>
<dbReference type="GO" id="GO:0008061">
    <property type="term" value="F:chitin binding"/>
    <property type="evidence" value="ECO:0007669"/>
    <property type="project" value="UniProtKB-KW"/>
</dbReference>
<keyword evidence="4" id="KW-1015">Disulfide bond</keyword>
<dbReference type="AlphaFoldDB" id="A0A5N5T2M1"/>
<evidence type="ECO:0000256" key="3">
    <source>
        <dbReference type="ARBA" id="ARBA00022737"/>
    </source>
</evidence>
<evidence type="ECO:0000256" key="6">
    <source>
        <dbReference type="SAM" id="MobiDB-lite"/>
    </source>
</evidence>
<feature type="region of interest" description="Disordered" evidence="6">
    <location>
        <begin position="34"/>
        <end position="70"/>
    </location>
</feature>
<dbReference type="PANTHER" id="PTHR23301">
    <property type="entry name" value="CHITIN BINDING PERITROPHIN-A"/>
    <property type="match status" value="1"/>
</dbReference>
<keyword evidence="2" id="KW-0732">Signal</keyword>
<dbReference type="SMART" id="SM00494">
    <property type="entry name" value="ChtBD2"/>
    <property type="match status" value="1"/>
</dbReference>
<sequence length="210" mass="23696">NQFHFINLLQVQETFGRNRRSTMSNFWRTKLIRKRNSETGDERTSRQTAQAEPPSSSSSQPQAQSRKTSADCKEAGFFPTPGSCLDFYRCVDSHNDGSFYTVFHFTCPVGTVFDDFLDICNYPQAGKNKECSDKVQKPPSFEKSTSTKPAEKITIPSSSTITSKPTDQQTSPGASNLTCNSDKSYKRHPQFCNQYYYCINESQANITILT</sequence>
<feature type="region of interest" description="Disordered" evidence="6">
    <location>
        <begin position="127"/>
        <end position="175"/>
    </location>
</feature>
<keyword evidence="9" id="KW-1185">Reference proteome</keyword>
<gene>
    <name evidence="8" type="ORF">Anas_14690</name>
</gene>
<dbReference type="Proteomes" id="UP000326759">
    <property type="component" value="Unassembled WGS sequence"/>
</dbReference>
<feature type="compositionally biased region" description="Basic and acidic residues" evidence="6">
    <location>
        <begin position="35"/>
        <end position="45"/>
    </location>
</feature>
<dbReference type="InterPro" id="IPR036508">
    <property type="entry name" value="Chitin-bd_dom_sf"/>
</dbReference>
<evidence type="ECO:0000256" key="2">
    <source>
        <dbReference type="ARBA" id="ARBA00022729"/>
    </source>
</evidence>
<feature type="domain" description="Chitin-binding type-2" evidence="7">
    <location>
        <begin position="69"/>
        <end position="133"/>
    </location>
</feature>
<evidence type="ECO:0000313" key="8">
    <source>
        <dbReference type="EMBL" id="KAB7500397.1"/>
    </source>
</evidence>
<name>A0A5N5T2M1_9CRUS</name>
<dbReference type="Gene3D" id="3.20.20.80">
    <property type="entry name" value="Glycosidases"/>
    <property type="match status" value="1"/>
</dbReference>
<dbReference type="SUPFAM" id="SSF57625">
    <property type="entry name" value="Invertebrate chitin-binding proteins"/>
    <property type="match status" value="1"/>
</dbReference>
<dbReference type="Pfam" id="PF01607">
    <property type="entry name" value="CBM_14"/>
    <property type="match status" value="1"/>
</dbReference>
<comment type="caution">
    <text evidence="8">The sequence shown here is derived from an EMBL/GenBank/DDBJ whole genome shotgun (WGS) entry which is preliminary data.</text>
</comment>
<dbReference type="PANTHER" id="PTHR23301:SF0">
    <property type="entry name" value="CHITIN-BINDING TYPE-2 DOMAIN-CONTAINING PROTEIN-RELATED"/>
    <property type="match status" value="1"/>
</dbReference>
<feature type="compositionally biased region" description="Low complexity" evidence="6">
    <location>
        <begin position="49"/>
        <end position="65"/>
    </location>
</feature>
<evidence type="ECO:0000256" key="4">
    <source>
        <dbReference type="ARBA" id="ARBA00023157"/>
    </source>
</evidence>
<dbReference type="EMBL" id="SEYY01014071">
    <property type="protein sequence ID" value="KAB7500397.1"/>
    <property type="molecule type" value="Genomic_DNA"/>
</dbReference>
<dbReference type="OrthoDB" id="6020543at2759"/>
<organism evidence="8 9">
    <name type="scientific">Armadillidium nasatum</name>
    <dbReference type="NCBI Taxonomy" id="96803"/>
    <lineage>
        <taxon>Eukaryota</taxon>
        <taxon>Metazoa</taxon>
        <taxon>Ecdysozoa</taxon>
        <taxon>Arthropoda</taxon>
        <taxon>Crustacea</taxon>
        <taxon>Multicrustacea</taxon>
        <taxon>Malacostraca</taxon>
        <taxon>Eumalacostraca</taxon>
        <taxon>Peracarida</taxon>
        <taxon>Isopoda</taxon>
        <taxon>Oniscidea</taxon>
        <taxon>Crinocheta</taxon>
        <taxon>Armadillidiidae</taxon>
        <taxon>Armadillidium</taxon>
    </lineage>
</organism>
<protein>
    <recommendedName>
        <fullName evidence="7">Chitin-binding type-2 domain-containing protein</fullName>
    </recommendedName>
</protein>